<organism evidence="2 3">
    <name type="scientific">Nocardioides abyssi</name>
    <dbReference type="NCBI Taxonomy" id="3058370"/>
    <lineage>
        <taxon>Bacteria</taxon>
        <taxon>Bacillati</taxon>
        <taxon>Actinomycetota</taxon>
        <taxon>Actinomycetes</taxon>
        <taxon>Propionibacteriales</taxon>
        <taxon>Nocardioidaceae</taxon>
        <taxon>Nocardioides</taxon>
    </lineage>
</organism>
<name>A0ABT8EYU0_9ACTN</name>
<dbReference type="EC" id="2.8.3.-" evidence="2"/>
<dbReference type="InterPro" id="IPR044855">
    <property type="entry name" value="CoA-Trfase_III_dom3_sf"/>
</dbReference>
<reference evidence="2" key="1">
    <citation type="submission" date="2023-06" db="EMBL/GenBank/DDBJ databases">
        <title>Draft genome sequence of Nocardioides sp. SOB72.</title>
        <authorList>
            <person name="Zhang G."/>
        </authorList>
    </citation>
    <scope>NUCLEOTIDE SEQUENCE</scope>
    <source>
        <strain evidence="2">SOB72</strain>
    </source>
</reference>
<dbReference type="PANTHER" id="PTHR48207:SF3">
    <property type="entry name" value="SUCCINATE--HYDROXYMETHYLGLUTARATE COA-TRANSFERASE"/>
    <property type="match status" value="1"/>
</dbReference>
<dbReference type="InterPro" id="IPR003673">
    <property type="entry name" value="CoA-Trfase_fam_III"/>
</dbReference>
<dbReference type="InterPro" id="IPR050483">
    <property type="entry name" value="CoA-transferase_III_domain"/>
</dbReference>
<dbReference type="RefSeq" id="WP_300962478.1">
    <property type="nucleotide sequence ID" value="NZ_JAUHJR010000010.1"/>
</dbReference>
<dbReference type="PANTHER" id="PTHR48207">
    <property type="entry name" value="SUCCINATE--HYDROXYMETHYLGLUTARATE COA-TRANSFERASE"/>
    <property type="match status" value="1"/>
</dbReference>
<evidence type="ECO:0000256" key="1">
    <source>
        <dbReference type="ARBA" id="ARBA00022679"/>
    </source>
</evidence>
<proteinExistence type="predicted"/>
<accession>A0ABT8EYU0</accession>
<dbReference type="Pfam" id="PF02515">
    <property type="entry name" value="CoA_transf_3"/>
    <property type="match status" value="1"/>
</dbReference>
<dbReference type="SUPFAM" id="SSF89796">
    <property type="entry name" value="CoA-transferase family III (CaiB/BaiF)"/>
    <property type="match status" value="1"/>
</dbReference>
<dbReference type="Gene3D" id="3.40.50.10540">
    <property type="entry name" value="Crotonobetainyl-coa:carnitine coa-transferase, domain 1"/>
    <property type="match status" value="1"/>
</dbReference>
<dbReference type="Gene3D" id="3.30.1540.10">
    <property type="entry name" value="formyl-coa transferase, domain 3"/>
    <property type="match status" value="1"/>
</dbReference>
<gene>
    <name evidence="2" type="ORF">QWY29_17800</name>
</gene>
<sequence>MSAMLDDVLVLDLTRALAGPHAAMMLGDLGARVIKVESPAGDDTRGWGPPFVDPADAEETGASRESTYFLSTNRNKESITLDLKDPADQEVLAKLVQRADVLMENFRVGVLDRLGFPVERLHELNPRLVVLQITGFGHDGPEASRSGFDQIAQGEGGLMSLTGLTEPTKVGVPIADLLAGMNGAYGVVSALYERERTGKGRVVHTSLLAGMVGVHAFQGTKWTVAKEVPGLAGGHHPSIAPYGMFRSATAPVQIACGSEKLWQAFAREFGIDPAGEGFATNAERVANRDALIETIEGLLADVDAETALARLDAAGVPAGKVRSLDDVYSWEQTLSQGLLLDVEHSTLGPIQLPGSPLRFDDNAYSGGREQHVAPPTLGQHNDAIRAWLDED</sequence>
<dbReference type="InterPro" id="IPR023606">
    <property type="entry name" value="CoA-Trfase_III_dom_1_sf"/>
</dbReference>
<comment type="caution">
    <text evidence="2">The sequence shown here is derived from an EMBL/GenBank/DDBJ whole genome shotgun (WGS) entry which is preliminary data.</text>
</comment>
<evidence type="ECO:0000313" key="2">
    <source>
        <dbReference type="EMBL" id="MDN4163229.1"/>
    </source>
</evidence>
<keyword evidence="3" id="KW-1185">Reference proteome</keyword>
<dbReference type="Proteomes" id="UP001168537">
    <property type="component" value="Unassembled WGS sequence"/>
</dbReference>
<keyword evidence="1 2" id="KW-0808">Transferase</keyword>
<evidence type="ECO:0000313" key="3">
    <source>
        <dbReference type="Proteomes" id="UP001168537"/>
    </source>
</evidence>
<protein>
    <submittedName>
        <fullName evidence="2">CoA transferase</fullName>
        <ecNumber evidence="2">2.8.3.-</ecNumber>
    </submittedName>
</protein>
<dbReference type="GO" id="GO:0016740">
    <property type="term" value="F:transferase activity"/>
    <property type="evidence" value="ECO:0007669"/>
    <property type="project" value="UniProtKB-KW"/>
</dbReference>
<dbReference type="EMBL" id="JAUHJR010000010">
    <property type="protein sequence ID" value="MDN4163229.1"/>
    <property type="molecule type" value="Genomic_DNA"/>
</dbReference>